<comment type="caution">
    <text evidence="11">The sequence shown here is derived from an EMBL/GenBank/DDBJ whole genome shotgun (WGS) entry which is preliminary data.</text>
</comment>
<dbReference type="PANTHER" id="PTHR30614:SF37">
    <property type="entry name" value="AMINO-ACID ABC TRANSPORTER PERMEASE PROTEIN YHDX-RELATED"/>
    <property type="match status" value="1"/>
</dbReference>
<dbReference type="AlphaFoldDB" id="A0A7C1JDY0"/>
<dbReference type="CDD" id="cd06261">
    <property type="entry name" value="TM_PBP2"/>
    <property type="match status" value="2"/>
</dbReference>
<evidence type="ECO:0000256" key="9">
    <source>
        <dbReference type="RuleBase" id="RU363032"/>
    </source>
</evidence>
<evidence type="ECO:0000256" key="6">
    <source>
        <dbReference type="ARBA" id="ARBA00022970"/>
    </source>
</evidence>
<evidence type="ECO:0000256" key="3">
    <source>
        <dbReference type="ARBA" id="ARBA00022448"/>
    </source>
</evidence>
<name>A0A7C1JDY0_9CHLR</name>
<dbReference type="SUPFAM" id="SSF117074">
    <property type="entry name" value="Hypothetical protein PA1324"/>
    <property type="match status" value="1"/>
</dbReference>
<feature type="transmembrane region" description="Helical" evidence="9">
    <location>
        <begin position="188"/>
        <end position="205"/>
    </location>
</feature>
<dbReference type="PANTHER" id="PTHR30614">
    <property type="entry name" value="MEMBRANE COMPONENT OF AMINO ACID ABC TRANSPORTER"/>
    <property type="match status" value="1"/>
</dbReference>
<feature type="transmembrane region" description="Helical" evidence="9">
    <location>
        <begin position="217"/>
        <end position="238"/>
    </location>
</feature>
<reference evidence="11" key="1">
    <citation type="journal article" date="2020" name="mSystems">
        <title>Genome- and Community-Level Interaction Insights into Carbon Utilization and Element Cycling Functions of Hydrothermarchaeota in Hydrothermal Sediment.</title>
        <authorList>
            <person name="Zhou Z."/>
            <person name="Liu Y."/>
            <person name="Xu W."/>
            <person name="Pan J."/>
            <person name="Luo Z.H."/>
            <person name="Li M."/>
        </authorList>
    </citation>
    <scope>NUCLEOTIDE SEQUENCE [LARGE SCALE GENOMIC DNA]</scope>
    <source>
        <strain evidence="11">SpSt-289</strain>
    </source>
</reference>
<keyword evidence="6" id="KW-0029">Amino-acid transport</keyword>
<sequence length="477" mass="52136">MASSTFPTTRPPFYRDTRVIAIILQLIFLIALLMTGWFLYSNMVARLAASNTAAGGTLSWAFLNQTAGFGISEGPAFRPDESYGRAFLVGVVNTLRVGVVGIILATLLGLFAGIARVSTNWLLNRLAGAYVEIFRSTPLLVQLLFWYAGVIVALPGIQDATELGNLGYLTNRGIHLTWVFITETGRLWLAWLQVSLVVGIAVSWLRRRYLDRNGLTGSAALPGVLVFLVLAVIGYVVADRAASMPEATAYELRRGNRGTLFEDVNRNGNYEPGIDRTLAYVPITLFDQEGHVIATGMTEGDGTFRFLNLPAEAARLEWETPPPLAISKPQLQGFNFRGGLSLTPEFAALLIALVIYTGAFIAEIVRAGISAVNKGQWEASRALGLNTGQTLRLIVLPQALRVIIPPLTSQYLNLVKNSSLAIAVGYPDLFNVSRTIVNQTGAEVQVILMVMGTYLSFSLITSLFMNWYNKRIALVER</sequence>
<comment type="subcellular location">
    <subcellularLocation>
        <location evidence="1 9">Cell membrane</location>
        <topology evidence="1 9">Multi-pass membrane protein</topology>
    </subcellularLocation>
</comment>
<proteinExistence type="inferred from homology"/>
<feature type="transmembrane region" description="Helical" evidence="9">
    <location>
        <begin position="346"/>
        <end position="365"/>
    </location>
</feature>
<dbReference type="InterPro" id="IPR000515">
    <property type="entry name" value="MetI-like"/>
</dbReference>
<dbReference type="PROSITE" id="PS50928">
    <property type="entry name" value="ABC_TM1"/>
    <property type="match status" value="1"/>
</dbReference>
<gene>
    <name evidence="11" type="ORF">ENQ20_12280</name>
</gene>
<dbReference type="Pfam" id="PF00528">
    <property type="entry name" value="BPD_transp_1"/>
    <property type="match status" value="1"/>
</dbReference>
<evidence type="ECO:0000256" key="8">
    <source>
        <dbReference type="ARBA" id="ARBA00023136"/>
    </source>
</evidence>
<keyword evidence="8 9" id="KW-0472">Membrane</keyword>
<evidence type="ECO:0000256" key="5">
    <source>
        <dbReference type="ARBA" id="ARBA00022692"/>
    </source>
</evidence>
<dbReference type="GO" id="GO:0006865">
    <property type="term" value="P:amino acid transport"/>
    <property type="evidence" value="ECO:0007669"/>
    <property type="project" value="UniProtKB-KW"/>
</dbReference>
<evidence type="ECO:0000259" key="10">
    <source>
        <dbReference type="PROSITE" id="PS50928"/>
    </source>
</evidence>
<feature type="transmembrane region" description="Helical" evidence="9">
    <location>
        <begin position="139"/>
        <end position="157"/>
    </location>
</feature>
<keyword evidence="5 9" id="KW-0812">Transmembrane</keyword>
<evidence type="ECO:0000256" key="1">
    <source>
        <dbReference type="ARBA" id="ARBA00004651"/>
    </source>
</evidence>
<dbReference type="Gene3D" id="1.10.3720.10">
    <property type="entry name" value="MetI-like"/>
    <property type="match status" value="2"/>
</dbReference>
<accession>A0A7C1JDY0</accession>
<dbReference type="EMBL" id="DSMG01000120">
    <property type="protein sequence ID" value="HDX32244.1"/>
    <property type="molecule type" value="Genomic_DNA"/>
</dbReference>
<dbReference type="InterPro" id="IPR043429">
    <property type="entry name" value="ArtM/GltK/GlnP/TcyL/YhdX-like"/>
</dbReference>
<feature type="domain" description="ABC transmembrane type-1" evidence="10">
    <location>
        <begin position="91"/>
        <end position="465"/>
    </location>
</feature>
<dbReference type="InterPro" id="IPR035906">
    <property type="entry name" value="MetI-like_sf"/>
</dbReference>
<feature type="transmembrane region" description="Helical" evidence="9">
    <location>
        <begin position="446"/>
        <end position="468"/>
    </location>
</feature>
<dbReference type="GO" id="GO:0022857">
    <property type="term" value="F:transmembrane transporter activity"/>
    <property type="evidence" value="ECO:0007669"/>
    <property type="project" value="InterPro"/>
</dbReference>
<evidence type="ECO:0000313" key="11">
    <source>
        <dbReference type="EMBL" id="HDX32244.1"/>
    </source>
</evidence>
<organism evidence="11">
    <name type="scientific">Caldilinea aerophila</name>
    <dbReference type="NCBI Taxonomy" id="133453"/>
    <lineage>
        <taxon>Bacteria</taxon>
        <taxon>Bacillati</taxon>
        <taxon>Chloroflexota</taxon>
        <taxon>Caldilineae</taxon>
        <taxon>Caldilineales</taxon>
        <taxon>Caldilineaceae</taxon>
        <taxon>Caldilinea</taxon>
    </lineage>
</organism>
<evidence type="ECO:0000256" key="2">
    <source>
        <dbReference type="ARBA" id="ARBA00010072"/>
    </source>
</evidence>
<evidence type="ECO:0000256" key="4">
    <source>
        <dbReference type="ARBA" id="ARBA00022475"/>
    </source>
</evidence>
<dbReference type="NCBIfam" id="TIGR01726">
    <property type="entry name" value="HEQRo_perm_3TM"/>
    <property type="match status" value="1"/>
</dbReference>
<keyword evidence="7 9" id="KW-1133">Transmembrane helix</keyword>
<protein>
    <submittedName>
        <fullName evidence="11">ABC transporter permease subunit</fullName>
    </submittedName>
</protein>
<dbReference type="InterPro" id="IPR010065">
    <property type="entry name" value="AA_ABC_transptr_permease_3TM"/>
</dbReference>
<comment type="similarity">
    <text evidence="2">Belongs to the binding-protein-dependent transport system permease family. HisMQ subfamily.</text>
</comment>
<evidence type="ECO:0000256" key="7">
    <source>
        <dbReference type="ARBA" id="ARBA00022989"/>
    </source>
</evidence>
<dbReference type="SUPFAM" id="SSF161098">
    <property type="entry name" value="MetI-like"/>
    <property type="match status" value="2"/>
</dbReference>
<dbReference type="GO" id="GO:0043190">
    <property type="term" value="C:ATP-binding cassette (ABC) transporter complex"/>
    <property type="evidence" value="ECO:0007669"/>
    <property type="project" value="InterPro"/>
</dbReference>
<keyword evidence="3 9" id="KW-0813">Transport</keyword>
<keyword evidence="4" id="KW-1003">Cell membrane</keyword>
<feature type="transmembrane region" description="Helical" evidence="9">
    <location>
        <begin position="20"/>
        <end position="40"/>
    </location>
</feature>
<feature type="transmembrane region" description="Helical" evidence="9">
    <location>
        <begin position="97"/>
        <end position="118"/>
    </location>
</feature>